<dbReference type="SUPFAM" id="SSF53335">
    <property type="entry name" value="S-adenosyl-L-methionine-dependent methyltransferases"/>
    <property type="match status" value="1"/>
</dbReference>
<dbReference type="PANTHER" id="PTHR43619">
    <property type="entry name" value="S-ADENOSYL-L-METHIONINE-DEPENDENT METHYLTRANSFERASE YKTD-RELATED"/>
    <property type="match status" value="1"/>
</dbReference>
<dbReference type="InterPro" id="IPR029063">
    <property type="entry name" value="SAM-dependent_MTases_sf"/>
</dbReference>
<dbReference type="Proteomes" id="UP000327000">
    <property type="component" value="Unassembled WGS sequence"/>
</dbReference>
<evidence type="ECO:0000313" key="7">
    <source>
        <dbReference type="EMBL" id="KAB7852675.1"/>
    </source>
</evidence>
<evidence type="ECO:0000256" key="6">
    <source>
        <dbReference type="RuleBase" id="RU362030"/>
    </source>
</evidence>
<name>A0A5N5WF51_STRMB</name>
<dbReference type="NCBIfam" id="TIGR00027">
    <property type="entry name" value="mthyl_TIGR00027"/>
    <property type="match status" value="1"/>
</dbReference>
<evidence type="ECO:0000256" key="2">
    <source>
        <dbReference type="ARBA" id="ARBA00008138"/>
    </source>
</evidence>
<sequence length="286" mass="31004">MGEPRRAVPDHTAVRVALWRALHVRADAPPHVLGDEIGLELADPGPGWRERGDMTMPGVAGVRASVVARARFVEDLVAERVAEGGVTQYVILGAGLDTFAQRRPEPGASIRVFEVDQPGTQMWKRRRLAELGYATPPWLTFVPVDFEAGDSWWERLTAAGFDRGAPAVVASTGVSMYLSHEANVATLRQAAALAPGSAFASTFLPPLDLLEPEQRQVQEMSMRNAAASGTPFVSLYAPEEMRRAALEAGFAKAAHVSPDELAERYFAGRPDGLRPPRAEQFLVAEV</sequence>
<dbReference type="EMBL" id="VOKX01000001">
    <property type="protein sequence ID" value="KAB7852675.1"/>
    <property type="molecule type" value="Genomic_DNA"/>
</dbReference>
<organism evidence="7 8">
    <name type="scientific">Streptomyces mobaraensis</name>
    <name type="common">Streptoverticillium mobaraense</name>
    <dbReference type="NCBI Taxonomy" id="35621"/>
    <lineage>
        <taxon>Bacteria</taxon>
        <taxon>Bacillati</taxon>
        <taxon>Actinomycetota</taxon>
        <taxon>Actinomycetes</taxon>
        <taxon>Kitasatosporales</taxon>
        <taxon>Streptomycetaceae</taxon>
        <taxon>Streptomyces</taxon>
    </lineage>
</organism>
<evidence type="ECO:0000256" key="5">
    <source>
        <dbReference type="ARBA" id="ARBA00022691"/>
    </source>
</evidence>
<evidence type="ECO:0000256" key="1">
    <source>
        <dbReference type="ARBA" id="ARBA00003907"/>
    </source>
</evidence>
<dbReference type="EC" id="2.1.1.-" evidence="6"/>
<reference evidence="7 8" key="1">
    <citation type="journal article" date="2019" name="Microb. Cell Fact.">
        <title>Exploring novel herbicidin analogues by transcriptional regulator overexpression and MS/MS molecular networking.</title>
        <authorList>
            <person name="Shi Y."/>
            <person name="Gu R."/>
            <person name="Li Y."/>
            <person name="Wang X."/>
            <person name="Ren W."/>
            <person name="Li X."/>
            <person name="Wang L."/>
            <person name="Xie Y."/>
            <person name="Hong B."/>
        </authorList>
    </citation>
    <scope>NUCLEOTIDE SEQUENCE [LARGE SCALE GENOMIC DNA]</scope>
    <source>
        <strain evidence="7 8">US-43</strain>
    </source>
</reference>
<dbReference type="GO" id="GO:0008168">
    <property type="term" value="F:methyltransferase activity"/>
    <property type="evidence" value="ECO:0007669"/>
    <property type="project" value="UniProtKB-UniRule"/>
</dbReference>
<comment type="caution">
    <text evidence="7">The sequence shown here is derived from an EMBL/GenBank/DDBJ whole genome shotgun (WGS) entry which is preliminary data.</text>
</comment>
<dbReference type="RefSeq" id="WP_004945066.1">
    <property type="nucleotide sequence ID" value="NZ_VOKX01000001.1"/>
</dbReference>
<protein>
    <recommendedName>
        <fullName evidence="6">S-adenosyl-L-methionine-dependent methyltransferase</fullName>
        <ecNumber evidence="6">2.1.1.-</ecNumber>
    </recommendedName>
</protein>
<keyword evidence="4 7" id="KW-0808">Transferase</keyword>
<gene>
    <name evidence="7" type="ORF">FRZ00_00205</name>
</gene>
<proteinExistence type="inferred from homology"/>
<evidence type="ECO:0000256" key="4">
    <source>
        <dbReference type="ARBA" id="ARBA00022679"/>
    </source>
</evidence>
<dbReference type="Gene3D" id="3.40.50.150">
    <property type="entry name" value="Vaccinia Virus protein VP39"/>
    <property type="match status" value="1"/>
</dbReference>
<dbReference type="OrthoDB" id="9806164at2"/>
<keyword evidence="3 6" id="KW-0489">Methyltransferase</keyword>
<keyword evidence="5 6" id="KW-0949">S-adenosyl-L-methionine</keyword>
<dbReference type="AlphaFoldDB" id="A0A5N5WF51"/>
<dbReference type="Pfam" id="PF04072">
    <property type="entry name" value="LCM"/>
    <property type="match status" value="1"/>
</dbReference>
<dbReference type="GO" id="GO:0032259">
    <property type="term" value="P:methylation"/>
    <property type="evidence" value="ECO:0007669"/>
    <property type="project" value="UniProtKB-KW"/>
</dbReference>
<evidence type="ECO:0000313" key="8">
    <source>
        <dbReference type="Proteomes" id="UP000327000"/>
    </source>
</evidence>
<dbReference type="InterPro" id="IPR007213">
    <property type="entry name" value="Ppm1/Ppm2/Tcmp"/>
</dbReference>
<accession>A0A5N5WF51</accession>
<dbReference type="PANTHER" id="PTHR43619:SF2">
    <property type="entry name" value="S-ADENOSYL-L-METHIONINE-DEPENDENT METHYLTRANSFERASES SUPERFAMILY PROTEIN"/>
    <property type="match status" value="1"/>
</dbReference>
<evidence type="ECO:0000256" key="3">
    <source>
        <dbReference type="ARBA" id="ARBA00022603"/>
    </source>
</evidence>
<comment type="similarity">
    <text evidence="2 6">Belongs to the UPF0677 family.</text>
</comment>
<keyword evidence="8" id="KW-1185">Reference proteome</keyword>
<dbReference type="InterPro" id="IPR011610">
    <property type="entry name" value="SAM_mthyl_Trfase_ML2640-like"/>
</dbReference>
<comment type="function">
    <text evidence="1 6">Exhibits S-adenosyl-L-methionine-dependent methyltransferase activity.</text>
</comment>